<accession>A0ABV9NIU5</accession>
<dbReference type="RefSeq" id="WP_377004232.1">
    <property type="nucleotide sequence ID" value="NZ_JBHSGG010000023.1"/>
</dbReference>
<organism evidence="1 2">
    <name type="scientific">Coralloluteibacterium thermophilum</name>
    <dbReference type="NCBI Taxonomy" id="2707049"/>
    <lineage>
        <taxon>Bacteria</taxon>
        <taxon>Pseudomonadati</taxon>
        <taxon>Pseudomonadota</taxon>
        <taxon>Gammaproteobacteria</taxon>
        <taxon>Lysobacterales</taxon>
        <taxon>Lysobacteraceae</taxon>
        <taxon>Coralloluteibacterium</taxon>
    </lineage>
</organism>
<comment type="caution">
    <text evidence="1">The sequence shown here is derived from an EMBL/GenBank/DDBJ whole genome shotgun (WGS) entry which is preliminary data.</text>
</comment>
<evidence type="ECO:0000313" key="1">
    <source>
        <dbReference type="EMBL" id="MFC4728206.1"/>
    </source>
</evidence>
<keyword evidence="2" id="KW-1185">Reference proteome</keyword>
<proteinExistence type="predicted"/>
<name>A0ABV9NIU5_9GAMM</name>
<dbReference type="EMBL" id="JBHSGG010000023">
    <property type="protein sequence ID" value="MFC4728206.1"/>
    <property type="molecule type" value="Genomic_DNA"/>
</dbReference>
<sequence>MGTRTLIAAATAALAAFGGGWLLGSIQTSRSAMADQIVANWVAHAIVVIDEQGQRRRPEDAAAVADGVVRVLAPLAGEMFAHAGNPQVQALARGYAKRIHDDPTLVQDRFDTSEKQRVRMLAAVACLADDHDPRATSACTAGTQP</sequence>
<evidence type="ECO:0000313" key="2">
    <source>
        <dbReference type="Proteomes" id="UP001595892"/>
    </source>
</evidence>
<protein>
    <submittedName>
        <fullName evidence="1">Uncharacterized protein</fullName>
    </submittedName>
</protein>
<dbReference type="Proteomes" id="UP001595892">
    <property type="component" value="Unassembled WGS sequence"/>
</dbReference>
<reference evidence="2" key="1">
    <citation type="journal article" date="2019" name="Int. J. Syst. Evol. Microbiol.">
        <title>The Global Catalogue of Microorganisms (GCM) 10K type strain sequencing project: providing services to taxonomists for standard genome sequencing and annotation.</title>
        <authorList>
            <consortium name="The Broad Institute Genomics Platform"/>
            <consortium name="The Broad Institute Genome Sequencing Center for Infectious Disease"/>
            <person name="Wu L."/>
            <person name="Ma J."/>
        </authorList>
    </citation>
    <scope>NUCLEOTIDE SEQUENCE [LARGE SCALE GENOMIC DNA]</scope>
    <source>
        <strain evidence="2">CGMCC 1.13574</strain>
    </source>
</reference>
<gene>
    <name evidence="1" type="ORF">ACFO3Q_08500</name>
</gene>